<sequence>MAASGVYHKHNYLKYKIFDGMINNHFPKYASPNEIAEMINEEPEKVRDGLKRYLHYGYVGRRRGKCPIKNRIMWKYRVTMLGIQTYMNLHGLYVQGRELNLRKRERGGVPQKIDSYMGLTRAGYEKMISERQ</sequence>
<keyword evidence="2" id="KW-1185">Reference proteome</keyword>
<evidence type="ECO:0000313" key="1">
    <source>
        <dbReference type="EMBL" id="SDF46888.1"/>
    </source>
</evidence>
<dbReference type="Proteomes" id="UP000199259">
    <property type="component" value="Unassembled WGS sequence"/>
</dbReference>
<accession>A0A7Z7FDI3</accession>
<name>A0A7Z7FDI3_9EURY</name>
<dbReference type="EMBL" id="FNCA01000002">
    <property type="protein sequence ID" value="SDF46888.1"/>
    <property type="molecule type" value="Genomic_DNA"/>
</dbReference>
<dbReference type="RefSeq" id="WP_154717779.1">
    <property type="nucleotide sequence ID" value="NZ_FNCA01000002.1"/>
</dbReference>
<protein>
    <submittedName>
        <fullName evidence="1">Uncharacterized protein</fullName>
    </submittedName>
</protein>
<evidence type="ECO:0000313" key="2">
    <source>
        <dbReference type="Proteomes" id="UP000199259"/>
    </source>
</evidence>
<dbReference type="OrthoDB" id="382631at2157"/>
<dbReference type="AlphaFoldDB" id="A0A7Z7FDI3"/>
<comment type="caution">
    <text evidence="1">The sequence shown here is derived from an EMBL/GenBank/DDBJ whole genome shotgun (WGS) entry which is preliminary data.</text>
</comment>
<organism evidence="1 2">
    <name type="scientific">Methanolobus vulcani</name>
    <dbReference type="NCBI Taxonomy" id="38026"/>
    <lineage>
        <taxon>Archaea</taxon>
        <taxon>Methanobacteriati</taxon>
        <taxon>Methanobacteriota</taxon>
        <taxon>Stenosarchaea group</taxon>
        <taxon>Methanomicrobia</taxon>
        <taxon>Methanosarcinales</taxon>
        <taxon>Methanosarcinaceae</taxon>
        <taxon>Methanolobus</taxon>
    </lineage>
</organism>
<reference evidence="1 2" key="1">
    <citation type="submission" date="2016-10" db="EMBL/GenBank/DDBJ databases">
        <authorList>
            <person name="Varghese N."/>
            <person name="Submissions S."/>
        </authorList>
    </citation>
    <scope>NUCLEOTIDE SEQUENCE [LARGE SCALE GENOMIC DNA]</scope>
    <source>
        <strain evidence="1 2">PL 12/M</strain>
    </source>
</reference>
<proteinExistence type="predicted"/>
<gene>
    <name evidence="1" type="ORF">SAMN04488589_0615</name>
</gene>